<dbReference type="EMBL" id="JAIWYP010000018">
    <property type="protein sequence ID" value="KAH3693032.1"/>
    <property type="molecule type" value="Genomic_DNA"/>
</dbReference>
<dbReference type="SUPFAM" id="SSF52540">
    <property type="entry name" value="P-loop containing nucleoside triphosphate hydrolases"/>
    <property type="match status" value="1"/>
</dbReference>
<dbReference type="Proteomes" id="UP000828390">
    <property type="component" value="Unassembled WGS sequence"/>
</dbReference>
<dbReference type="AlphaFoldDB" id="A0A9D3Y3G1"/>
<organism evidence="2 3">
    <name type="scientific">Dreissena polymorpha</name>
    <name type="common">Zebra mussel</name>
    <name type="synonym">Mytilus polymorpha</name>
    <dbReference type="NCBI Taxonomy" id="45954"/>
    <lineage>
        <taxon>Eukaryota</taxon>
        <taxon>Metazoa</taxon>
        <taxon>Spiralia</taxon>
        <taxon>Lophotrochozoa</taxon>
        <taxon>Mollusca</taxon>
        <taxon>Bivalvia</taxon>
        <taxon>Autobranchia</taxon>
        <taxon>Heteroconchia</taxon>
        <taxon>Euheterodonta</taxon>
        <taxon>Imparidentia</taxon>
        <taxon>Neoheterodontei</taxon>
        <taxon>Myida</taxon>
        <taxon>Dreissenoidea</taxon>
        <taxon>Dreissenidae</taxon>
        <taxon>Dreissena</taxon>
    </lineage>
</organism>
<reference evidence="2" key="2">
    <citation type="submission" date="2020-11" db="EMBL/GenBank/DDBJ databases">
        <authorList>
            <person name="McCartney M.A."/>
            <person name="Auch B."/>
            <person name="Kono T."/>
            <person name="Mallez S."/>
            <person name="Becker A."/>
            <person name="Gohl D.M."/>
            <person name="Silverstein K.A.T."/>
            <person name="Koren S."/>
            <person name="Bechman K.B."/>
            <person name="Herman A."/>
            <person name="Abrahante J.E."/>
            <person name="Garbe J."/>
        </authorList>
    </citation>
    <scope>NUCLEOTIDE SEQUENCE</scope>
    <source>
        <strain evidence="2">Duluth1</strain>
        <tissue evidence="2">Whole animal</tissue>
    </source>
</reference>
<accession>A0A9D3Y3G1</accession>
<comment type="caution">
    <text evidence="2">The sequence shown here is derived from an EMBL/GenBank/DDBJ whole genome shotgun (WGS) entry which is preliminary data.</text>
</comment>
<feature type="region of interest" description="Disordered" evidence="1">
    <location>
        <begin position="1"/>
        <end position="61"/>
    </location>
</feature>
<evidence type="ECO:0000256" key="1">
    <source>
        <dbReference type="SAM" id="MobiDB-lite"/>
    </source>
</evidence>
<evidence type="ECO:0000313" key="2">
    <source>
        <dbReference type="EMBL" id="KAH3693032.1"/>
    </source>
</evidence>
<sequence length="361" mass="40325">MFTNCLQTDGRTDGRTLSDHNSSPRAIAQGKPPCDKPTTVQPKRNKRISRSATARRNESMPLCGTPHDDAIMWRLIWNSEVNPTEQGSHKPYMDRSLFGCLAGHYNAIGTEVDHFHLNKLEFNSCCSLDNYSSRSHFHQDMMEVRTFLTNWGTAQPDRTDVPLLAVTATATEKVCLWSWLVIQLGDTSYDGEHRSYNRVVEMFTSSTTDATKGRILNDFRAGRVSVVVATVAFGLGTCGSWSTGAHRALSCLTGRAGSDGDPALALVFAYPRSITDCNDAMKTMVNGTECVRRTVLKELRTKDMNPIPAQGDEAVLRRQELGFIQAYLSSKTDSFGLQKSTKEGFLNYHNFQAIHICYYLW</sequence>
<name>A0A9D3Y3G1_DREPO</name>
<dbReference type="InterPro" id="IPR027417">
    <property type="entry name" value="P-loop_NTPase"/>
</dbReference>
<evidence type="ECO:0000313" key="3">
    <source>
        <dbReference type="Proteomes" id="UP000828390"/>
    </source>
</evidence>
<proteinExistence type="predicted"/>
<protein>
    <submittedName>
        <fullName evidence="2">Uncharacterized protein</fullName>
    </submittedName>
</protein>
<gene>
    <name evidence="2" type="ORF">DPMN_193369</name>
</gene>
<reference evidence="2" key="1">
    <citation type="journal article" date="2019" name="bioRxiv">
        <title>The Genome of the Zebra Mussel, Dreissena polymorpha: A Resource for Invasive Species Research.</title>
        <authorList>
            <person name="McCartney M.A."/>
            <person name="Auch B."/>
            <person name="Kono T."/>
            <person name="Mallez S."/>
            <person name="Zhang Y."/>
            <person name="Obille A."/>
            <person name="Becker A."/>
            <person name="Abrahante J.E."/>
            <person name="Garbe J."/>
            <person name="Badalamenti J.P."/>
            <person name="Herman A."/>
            <person name="Mangelson H."/>
            <person name="Liachko I."/>
            <person name="Sullivan S."/>
            <person name="Sone E.D."/>
            <person name="Koren S."/>
            <person name="Silverstein K.A.T."/>
            <person name="Beckman K.B."/>
            <person name="Gohl D.M."/>
        </authorList>
    </citation>
    <scope>NUCLEOTIDE SEQUENCE</scope>
    <source>
        <strain evidence="2">Duluth1</strain>
        <tissue evidence="2">Whole animal</tissue>
    </source>
</reference>
<keyword evidence="3" id="KW-1185">Reference proteome</keyword>